<dbReference type="AlphaFoldDB" id="A0A836NE51"/>
<comment type="caution">
    <text evidence="1">The sequence shown here is derived from an EMBL/GenBank/DDBJ whole genome shotgun (WGS) entry which is preliminary data.</text>
</comment>
<name>A0A836NE51_ECOLX</name>
<organism evidence="1 2">
    <name type="scientific">Escherichia coli 2-460-02_S1_C1</name>
    <dbReference type="NCBI Taxonomy" id="1444044"/>
    <lineage>
        <taxon>Bacteria</taxon>
        <taxon>Pseudomonadati</taxon>
        <taxon>Pseudomonadota</taxon>
        <taxon>Gammaproteobacteria</taxon>
        <taxon>Enterobacterales</taxon>
        <taxon>Enterobacteriaceae</taxon>
        <taxon>Escherichia</taxon>
    </lineage>
</organism>
<dbReference type="Proteomes" id="UP000028038">
    <property type="component" value="Unassembled WGS sequence"/>
</dbReference>
<dbReference type="EMBL" id="JOSS01000030">
    <property type="protein sequence ID" value="KEO31838.1"/>
    <property type="molecule type" value="Genomic_DNA"/>
</dbReference>
<protein>
    <submittedName>
        <fullName evidence="1">Uncharacterized protein</fullName>
    </submittedName>
</protein>
<accession>A0A836NE51</accession>
<sequence length="44" mass="5221">MQKPDKPPLTLSGFFICLQRCRTKINHNHHLFCIKTIKNNKLRS</sequence>
<gene>
    <name evidence="1" type="ORF">AB05_1864</name>
</gene>
<evidence type="ECO:0000313" key="2">
    <source>
        <dbReference type="Proteomes" id="UP000028038"/>
    </source>
</evidence>
<evidence type="ECO:0000313" key="1">
    <source>
        <dbReference type="EMBL" id="KEO31838.1"/>
    </source>
</evidence>
<reference evidence="1 2" key="1">
    <citation type="submission" date="2014-06" db="EMBL/GenBank/DDBJ databases">
        <title>Genetic Variability of E. coli after antibiotic treatment.</title>
        <authorList>
            <person name="Silbergeld E."/>
            <person name="Coles C."/>
            <person name="Seidman J.C."/>
            <person name="You Y."/>
            <person name="George J."/>
            <person name="Nadendla S."/>
            <person name="Daugherty S.C."/>
            <person name="Nagaraj S."/>
            <person name="Ott S."/>
            <person name="Klega K."/>
            <person name="Rasko D."/>
        </authorList>
    </citation>
    <scope>NUCLEOTIDE SEQUENCE [LARGE SCALE GENOMIC DNA]</scope>
    <source>
        <strain evidence="1 2">2-460-02_S1_C1</strain>
    </source>
</reference>
<proteinExistence type="predicted"/>